<evidence type="ECO:0000256" key="8">
    <source>
        <dbReference type="ARBA" id="ARBA00022989"/>
    </source>
</evidence>
<evidence type="ECO:0000256" key="2">
    <source>
        <dbReference type="ARBA" id="ARBA00006920"/>
    </source>
</evidence>
<keyword evidence="7" id="KW-0630">Potassium</keyword>
<evidence type="ECO:0000256" key="4">
    <source>
        <dbReference type="ARBA" id="ARBA00022538"/>
    </source>
</evidence>
<evidence type="ECO:0000256" key="3">
    <source>
        <dbReference type="ARBA" id="ARBA00022448"/>
    </source>
</evidence>
<comment type="catalytic activity">
    <reaction evidence="12">
        <text>K(+)(in) = K(+)(out)</text>
        <dbReference type="Rhea" id="RHEA:29463"/>
        <dbReference type="ChEBI" id="CHEBI:29103"/>
    </reaction>
</comment>
<gene>
    <name evidence="14" type="ORF">FDO65_01260</name>
</gene>
<evidence type="ECO:0000256" key="7">
    <source>
        <dbReference type="ARBA" id="ARBA00022958"/>
    </source>
</evidence>
<feature type="transmembrane region" description="Helical" evidence="13">
    <location>
        <begin position="12"/>
        <end position="34"/>
    </location>
</feature>
<dbReference type="RefSeq" id="WP_137447679.1">
    <property type="nucleotide sequence ID" value="NZ_SZZH01000001.1"/>
</dbReference>
<dbReference type="PANTHER" id="PTHR31462:SF5">
    <property type="entry name" value="ENDOSOMAL_LYSOSOMAL PROTON CHANNEL TMEM175"/>
    <property type="match status" value="1"/>
</dbReference>
<keyword evidence="15" id="KW-1185">Reference proteome</keyword>
<keyword evidence="11" id="KW-0407">Ion channel</keyword>
<comment type="caution">
    <text evidence="14">The sequence shown here is derived from an EMBL/GenBank/DDBJ whole genome shotgun (WGS) entry which is preliminary data.</text>
</comment>
<evidence type="ECO:0000256" key="13">
    <source>
        <dbReference type="SAM" id="Phobius"/>
    </source>
</evidence>
<dbReference type="PANTHER" id="PTHR31462">
    <property type="entry name" value="ENDOSOMAL/LYSOSOMAL POTASSIUM CHANNEL TMEM175"/>
    <property type="match status" value="1"/>
</dbReference>
<accession>A0A4V6CS67</accession>
<dbReference type="GO" id="GO:0015252">
    <property type="term" value="F:proton channel activity"/>
    <property type="evidence" value="ECO:0007669"/>
    <property type="project" value="InterPro"/>
</dbReference>
<reference evidence="14 15" key="1">
    <citation type="submission" date="2019-05" db="EMBL/GenBank/DDBJ databases">
        <title>Nakamurella sp. N5BH11, whole genome shotgun sequence.</title>
        <authorList>
            <person name="Tuo L."/>
        </authorList>
    </citation>
    <scope>NUCLEOTIDE SEQUENCE [LARGE SCALE GENOMIC DNA]</scope>
    <source>
        <strain evidence="14 15">N5BH11</strain>
    </source>
</reference>
<evidence type="ECO:0000313" key="15">
    <source>
        <dbReference type="Proteomes" id="UP000306985"/>
    </source>
</evidence>
<keyword evidence="8 13" id="KW-1133">Transmembrane helix</keyword>
<name>A0A4V6CS67_9ACTN</name>
<evidence type="ECO:0000256" key="1">
    <source>
        <dbReference type="ARBA" id="ARBA00004141"/>
    </source>
</evidence>
<feature type="transmembrane region" description="Helical" evidence="13">
    <location>
        <begin position="157"/>
        <end position="176"/>
    </location>
</feature>
<dbReference type="Proteomes" id="UP000306985">
    <property type="component" value="Unassembled WGS sequence"/>
</dbReference>
<keyword evidence="6" id="KW-0631">Potassium channel</keyword>
<dbReference type="OrthoDB" id="7626281at2"/>
<keyword evidence="5 13" id="KW-0812">Transmembrane</keyword>
<keyword evidence="9" id="KW-0406">Ion transport</keyword>
<keyword evidence="3" id="KW-0813">Transport</keyword>
<evidence type="ECO:0000256" key="9">
    <source>
        <dbReference type="ARBA" id="ARBA00023065"/>
    </source>
</evidence>
<dbReference type="AlphaFoldDB" id="A0A4V6CS67"/>
<keyword evidence="4" id="KW-0633">Potassium transport</keyword>
<sequence length="225" mass="24625">MARSYDREALEFARAITFFDAIFAFAVTLLITTVDDFTPEAWSSLSALREANGASLLAFTISFLVVVSFWRANHRMLASFRALDNRLITVNVAFMFGIVLLPFVTEALGRQGTQPLAVAAYAVVLSYLGVMQAAVWQTAARHGLLRHPPTTAQQRRHLLGSIPVPLVFLVSIPLGYRFGANVAQWSWLGLFVAGPLVEAIGDRVWGPASRLGDSDDLLDGEDVTD</sequence>
<comment type="similarity">
    <text evidence="2">Belongs to the TMEM175 family.</text>
</comment>
<dbReference type="GO" id="GO:0016020">
    <property type="term" value="C:membrane"/>
    <property type="evidence" value="ECO:0007669"/>
    <property type="project" value="UniProtKB-SubCell"/>
</dbReference>
<feature type="transmembrane region" description="Helical" evidence="13">
    <location>
        <begin position="54"/>
        <end position="73"/>
    </location>
</feature>
<organism evidence="14 15">
    <name type="scientific">Nakamurella flava</name>
    <dbReference type="NCBI Taxonomy" id="2576308"/>
    <lineage>
        <taxon>Bacteria</taxon>
        <taxon>Bacillati</taxon>
        <taxon>Actinomycetota</taxon>
        <taxon>Actinomycetes</taxon>
        <taxon>Nakamurellales</taxon>
        <taxon>Nakamurellaceae</taxon>
        <taxon>Nakamurella</taxon>
    </lineage>
</organism>
<evidence type="ECO:0000256" key="10">
    <source>
        <dbReference type="ARBA" id="ARBA00023136"/>
    </source>
</evidence>
<dbReference type="Pfam" id="PF06736">
    <property type="entry name" value="TMEM175"/>
    <property type="match status" value="1"/>
</dbReference>
<dbReference type="InterPro" id="IPR010617">
    <property type="entry name" value="TMEM175-like"/>
</dbReference>
<feature type="transmembrane region" description="Helical" evidence="13">
    <location>
        <begin position="85"/>
        <end position="104"/>
    </location>
</feature>
<protein>
    <submittedName>
        <fullName evidence="14">DUF1211 domain-containing protein</fullName>
    </submittedName>
</protein>
<proteinExistence type="inferred from homology"/>
<evidence type="ECO:0000256" key="12">
    <source>
        <dbReference type="ARBA" id="ARBA00034430"/>
    </source>
</evidence>
<feature type="transmembrane region" description="Helical" evidence="13">
    <location>
        <begin position="116"/>
        <end position="136"/>
    </location>
</feature>
<dbReference type="EMBL" id="SZZH01000001">
    <property type="protein sequence ID" value="TKV60375.1"/>
    <property type="molecule type" value="Genomic_DNA"/>
</dbReference>
<keyword evidence="10 13" id="KW-0472">Membrane</keyword>
<evidence type="ECO:0000256" key="5">
    <source>
        <dbReference type="ARBA" id="ARBA00022692"/>
    </source>
</evidence>
<evidence type="ECO:0000256" key="11">
    <source>
        <dbReference type="ARBA" id="ARBA00023303"/>
    </source>
</evidence>
<comment type="subcellular location">
    <subcellularLocation>
        <location evidence="1">Membrane</location>
        <topology evidence="1">Multi-pass membrane protein</topology>
    </subcellularLocation>
</comment>
<dbReference type="GO" id="GO:0005267">
    <property type="term" value="F:potassium channel activity"/>
    <property type="evidence" value="ECO:0007669"/>
    <property type="project" value="UniProtKB-KW"/>
</dbReference>
<evidence type="ECO:0000313" key="14">
    <source>
        <dbReference type="EMBL" id="TKV60375.1"/>
    </source>
</evidence>
<evidence type="ECO:0000256" key="6">
    <source>
        <dbReference type="ARBA" id="ARBA00022826"/>
    </source>
</evidence>